<dbReference type="Gene3D" id="3.90.25.10">
    <property type="entry name" value="UDP-galactose 4-epimerase, domain 1"/>
    <property type="match status" value="1"/>
</dbReference>
<accession>A0ABX6YXI8</accession>
<proteinExistence type="predicted"/>
<dbReference type="Gene3D" id="3.40.50.720">
    <property type="entry name" value="NAD(P)-binding Rossmann-like Domain"/>
    <property type="match status" value="1"/>
</dbReference>
<evidence type="ECO:0000313" key="3">
    <source>
        <dbReference type="Proteomes" id="UP000192422"/>
    </source>
</evidence>
<dbReference type="PANTHER" id="PTHR47129">
    <property type="entry name" value="QUINONE OXIDOREDUCTASE 2"/>
    <property type="match status" value="1"/>
</dbReference>
<dbReference type="Pfam" id="PF05368">
    <property type="entry name" value="NmrA"/>
    <property type="match status" value="1"/>
</dbReference>
<evidence type="ECO:0000313" key="2">
    <source>
        <dbReference type="EMBL" id="QPZ92571.1"/>
    </source>
</evidence>
<keyword evidence="3" id="KW-1185">Reference proteome</keyword>
<name>A0ABX6YXI8_9RHOB</name>
<dbReference type="InterPro" id="IPR036291">
    <property type="entry name" value="NAD(P)-bd_dom_sf"/>
</dbReference>
<evidence type="ECO:0000259" key="1">
    <source>
        <dbReference type="Pfam" id="PF05368"/>
    </source>
</evidence>
<sequence>MLIVTGASGKLGGLAVEALLRIVPVAQIGVSVRDPKKLAWLAARGVRVRQGDYADADSLRYAWEGARRVLLVSSNARTYGEDPLQHHETAIKVAKELGVERIFYTSQTASSAQSQFLPARDHAATEEILAASGLAWTALRHGFYAESAVGMNVHGFASGRLVGPADGKVAWTTHDDLAEVDARLLAGQEIFEGATPPLTGSEALNLADLAQMASTLTEKKVTRETISEETLLQNLENVGVPAPVRSVIQGYYRAAKAGEFAVVDPTLARILGRAPRLMRDVLARALA</sequence>
<dbReference type="EMBL" id="CP053562">
    <property type="protein sequence ID" value="QPZ92571.1"/>
    <property type="molecule type" value="Genomic_DNA"/>
</dbReference>
<reference evidence="2 3" key="1">
    <citation type="submission" date="2020-05" db="EMBL/GenBank/DDBJ databases">
        <title>Thioclava electrotropha strain Elox9 finished genome.</title>
        <authorList>
            <person name="Rowe A.R."/>
            <person name="Wilbanks E.G."/>
        </authorList>
    </citation>
    <scope>NUCLEOTIDE SEQUENCE [LARGE SCALE GENOMIC DNA]</scope>
    <source>
        <strain evidence="2 3">Elox9</strain>
    </source>
</reference>
<dbReference type="RefSeq" id="WP_083078266.1">
    <property type="nucleotide sequence ID" value="NZ_CP053562.1"/>
</dbReference>
<organism evidence="2 3">
    <name type="scientific">Thioclava electrotropha</name>
    <dbReference type="NCBI Taxonomy" id="1549850"/>
    <lineage>
        <taxon>Bacteria</taxon>
        <taxon>Pseudomonadati</taxon>
        <taxon>Pseudomonadota</taxon>
        <taxon>Alphaproteobacteria</taxon>
        <taxon>Rhodobacterales</taxon>
        <taxon>Paracoccaceae</taxon>
        <taxon>Thioclava</taxon>
    </lineage>
</organism>
<protein>
    <submittedName>
        <fullName evidence="2">SDR family oxidoreductase</fullName>
    </submittedName>
</protein>
<dbReference type="InterPro" id="IPR052718">
    <property type="entry name" value="NmrA-type_oxidoreductase"/>
</dbReference>
<gene>
    <name evidence="2" type="ORF">AKL02_017875</name>
</gene>
<feature type="domain" description="NmrA-like" evidence="1">
    <location>
        <begin position="2"/>
        <end position="265"/>
    </location>
</feature>
<dbReference type="PANTHER" id="PTHR47129:SF1">
    <property type="entry name" value="NMRA-LIKE DOMAIN-CONTAINING PROTEIN"/>
    <property type="match status" value="1"/>
</dbReference>
<dbReference type="InterPro" id="IPR008030">
    <property type="entry name" value="NmrA-like"/>
</dbReference>
<dbReference type="CDD" id="cd05269">
    <property type="entry name" value="TMR_SDR_a"/>
    <property type="match status" value="1"/>
</dbReference>
<dbReference type="Proteomes" id="UP000192422">
    <property type="component" value="Chromosome"/>
</dbReference>
<dbReference type="SUPFAM" id="SSF51735">
    <property type="entry name" value="NAD(P)-binding Rossmann-fold domains"/>
    <property type="match status" value="1"/>
</dbReference>